<dbReference type="PANTHER" id="PTHR23041">
    <property type="entry name" value="RING FINGER DOMAIN-CONTAINING"/>
    <property type="match status" value="1"/>
</dbReference>
<protein>
    <recommendedName>
        <fullName evidence="5">RING-type domain-containing protein</fullName>
    </recommendedName>
</protein>
<dbReference type="PROSITE" id="PS50089">
    <property type="entry name" value="ZF_RING_2"/>
    <property type="match status" value="1"/>
</dbReference>
<accession>A0AB34J5G1</accession>
<dbReference type="InterPro" id="IPR017907">
    <property type="entry name" value="Znf_RING_CS"/>
</dbReference>
<dbReference type="InterPro" id="IPR013083">
    <property type="entry name" value="Znf_RING/FYVE/PHD"/>
</dbReference>
<sequence length="339" mass="38319">MDDGHIECPICLTAVPEPVRVQCGHLFCEECLTRAVEQSACYHRRECPVCRRPVSLYSTIRGKSGEPIRRPAVSSIFGCVYLQGGAPGMAAYHFVGPHDCYISFASAPASWKLDDGSPPPAKKPFEEPTYDAATRTFRGVVNWDDVPFEGCTRWVYEMAFSDSFAIICAGKMEAFSSDGNLVKTLCFPRHLRYWREMTPATIIGQTFVQNGMVGLASYHFEALDTCYINYMSAPSHWRLADGSTPPRRKPFKSVSYDETTRSFRGTIDWGQNTFDGSMRWEYEMIFSENFDSIIGGAVQSFSSDGNKEAPIYFGRQLLYKRFPEEVHELILALERLKDE</sequence>
<evidence type="ECO:0000313" key="7">
    <source>
        <dbReference type="Proteomes" id="UP001515480"/>
    </source>
</evidence>
<dbReference type="SMART" id="SM00184">
    <property type="entry name" value="RING"/>
    <property type="match status" value="1"/>
</dbReference>
<reference evidence="6 7" key="1">
    <citation type="journal article" date="2024" name="Science">
        <title>Giant polyketide synthase enzymes in the biosynthesis of giant marine polyether toxins.</title>
        <authorList>
            <person name="Fallon T.R."/>
            <person name="Shende V.V."/>
            <person name="Wierzbicki I.H."/>
            <person name="Pendleton A.L."/>
            <person name="Watervoot N.F."/>
            <person name="Auber R.P."/>
            <person name="Gonzalez D.J."/>
            <person name="Wisecaver J.H."/>
            <person name="Moore B.S."/>
        </authorList>
    </citation>
    <scope>NUCLEOTIDE SEQUENCE [LARGE SCALE GENOMIC DNA]</scope>
    <source>
        <strain evidence="6 7">12B1</strain>
    </source>
</reference>
<evidence type="ECO:0000256" key="3">
    <source>
        <dbReference type="ARBA" id="ARBA00022833"/>
    </source>
</evidence>
<dbReference type="Pfam" id="PF13445">
    <property type="entry name" value="zf-RING_UBOX"/>
    <property type="match status" value="1"/>
</dbReference>
<evidence type="ECO:0000313" key="6">
    <source>
        <dbReference type="EMBL" id="KAL1514627.1"/>
    </source>
</evidence>
<evidence type="ECO:0000259" key="5">
    <source>
        <dbReference type="PROSITE" id="PS50089"/>
    </source>
</evidence>
<dbReference type="PROSITE" id="PS00518">
    <property type="entry name" value="ZF_RING_1"/>
    <property type="match status" value="1"/>
</dbReference>
<evidence type="ECO:0000256" key="2">
    <source>
        <dbReference type="ARBA" id="ARBA00022771"/>
    </source>
</evidence>
<name>A0AB34J5G1_PRYPA</name>
<keyword evidence="7" id="KW-1185">Reference proteome</keyword>
<keyword evidence="2 4" id="KW-0863">Zinc-finger</keyword>
<dbReference type="AlphaFoldDB" id="A0AB34J5G1"/>
<dbReference type="InterPro" id="IPR001841">
    <property type="entry name" value="Znf_RING"/>
</dbReference>
<dbReference type="Proteomes" id="UP001515480">
    <property type="component" value="Unassembled WGS sequence"/>
</dbReference>
<keyword evidence="1" id="KW-0479">Metal-binding</keyword>
<dbReference type="EMBL" id="JBGBPQ010000012">
    <property type="protein sequence ID" value="KAL1514627.1"/>
    <property type="molecule type" value="Genomic_DNA"/>
</dbReference>
<comment type="caution">
    <text evidence="6">The sequence shown here is derived from an EMBL/GenBank/DDBJ whole genome shotgun (WGS) entry which is preliminary data.</text>
</comment>
<feature type="domain" description="RING-type" evidence="5">
    <location>
        <begin position="8"/>
        <end position="51"/>
    </location>
</feature>
<dbReference type="SUPFAM" id="SSF57850">
    <property type="entry name" value="RING/U-box"/>
    <property type="match status" value="1"/>
</dbReference>
<evidence type="ECO:0000256" key="4">
    <source>
        <dbReference type="PROSITE-ProRule" id="PRU00175"/>
    </source>
</evidence>
<gene>
    <name evidence="6" type="ORF">AB1Y20_003721</name>
</gene>
<keyword evidence="3" id="KW-0862">Zinc</keyword>
<organism evidence="6 7">
    <name type="scientific">Prymnesium parvum</name>
    <name type="common">Toxic golden alga</name>
    <dbReference type="NCBI Taxonomy" id="97485"/>
    <lineage>
        <taxon>Eukaryota</taxon>
        <taxon>Haptista</taxon>
        <taxon>Haptophyta</taxon>
        <taxon>Prymnesiophyceae</taxon>
        <taxon>Prymnesiales</taxon>
        <taxon>Prymnesiaceae</taxon>
        <taxon>Prymnesium</taxon>
    </lineage>
</organism>
<dbReference type="InterPro" id="IPR047134">
    <property type="entry name" value="RNF4"/>
</dbReference>
<dbReference type="PANTHER" id="PTHR23041:SF78">
    <property type="entry name" value="E3 UBIQUITIN-PROTEIN LIGASE RNF4"/>
    <property type="match status" value="1"/>
</dbReference>
<proteinExistence type="predicted"/>
<dbReference type="GO" id="GO:0008270">
    <property type="term" value="F:zinc ion binding"/>
    <property type="evidence" value="ECO:0007669"/>
    <property type="project" value="UniProtKB-KW"/>
</dbReference>
<dbReference type="Gene3D" id="3.30.40.10">
    <property type="entry name" value="Zinc/RING finger domain, C3HC4 (zinc finger)"/>
    <property type="match status" value="1"/>
</dbReference>
<evidence type="ECO:0000256" key="1">
    <source>
        <dbReference type="ARBA" id="ARBA00022723"/>
    </source>
</evidence>
<dbReference type="InterPro" id="IPR027370">
    <property type="entry name" value="Znf-RING_euk"/>
</dbReference>